<evidence type="ECO:0000313" key="1">
    <source>
        <dbReference type="EMBL" id="MBB3772951.1"/>
    </source>
</evidence>
<dbReference type="Proteomes" id="UP000533469">
    <property type="component" value="Unassembled WGS sequence"/>
</dbReference>
<organism evidence="1 2">
    <name type="scientific">Ancylobacter tetraedralis</name>
    <dbReference type="NCBI Taxonomy" id="217068"/>
    <lineage>
        <taxon>Bacteria</taxon>
        <taxon>Pseudomonadati</taxon>
        <taxon>Pseudomonadota</taxon>
        <taxon>Alphaproteobacteria</taxon>
        <taxon>Hyphomicrobiales</taxon>
        <taxon>Xanthobacteraceae</taxon>
        <taxon>Ancylobacter</taxon>
    </lineage>
</organism>
<dbReference type="InterPro" id="IPR036629">
    <property type="entry name" value="YjbJ_sf"/>
</dbReference>
<gene>
    <name evidence="1" type="ORF">FHS55_003576</name>
</gene>
<keyword evidence="2" id="KW-1185">Reference proteome</keyword>
<comment type="caution">
    <text evidence="1">The sequence shown here is derived from an EMBL/GenBank/DDBJ whole genome shotgun (WGS) entry which is preliminary data.</text>
</comment>
<evidence type="ECO:0000313" key="2">
    <source>
        <dbReference type="Proteomes" id="UP000533469"/>
    </source>
</evidence>
<protein>
    <submittedName>
        <fullName evidence="1">Uncharacterized protein YjbJ (UPF0337 family)</fullName>
    </submittedName>
</protein>
<proteinExistence type="predicted"/>
<accession>A0A839ZDS9</accession>
<reference evidence="1 2" key="1">
    <citation type="submission" date="2020-08" db="EMBL/GenBank/DDBJ databases">
        <title>Genomic Encyclopedia of Type Strains, Phase IV (KMG-IV): sequencing the most valuable type-strain genomes for metagenomic binning, comparative biology and taxonomic classification.</title>
        <authorList>
            <person name="Goeker M."/>
        </authorList>
    </citation>
    <scope>NUCLEOTIDE SEQUENCE [LARGE SCALE GENOMIC DNA]</scope>
    <source>
        <strain evidence="1 2">DSM 5895</strain>
    </source>
</reference>
<dbReference type="EMBL" id="JACICD010000007">
    <property type="protein sequence ID" value="MBB3772951.1"/>
    <property type="molecule type" value="Genomic_DNA"/>
</dbReference>
<sequence length="64" mass="6950">MPTEQIKGTFRIITGAARALWGRLLQNGAMAAQGRVERLAGEAMLVCARARVMPRATRLPTTGR</sequence>
<name>A0A839ZDS9_9HYPH</name>
<dbReference type="AlphaFoldDB" id="A0A839ZDS9"/>
<dbReference type="RefSeq" id="WP_183191102.1">
    <property type="nucleotide sequence ID" value="NZ_JACICD010000007.1"/>
</dbReference>
<dbReference type="SUPFAM" id="SSF69047">
    <property type="entry name" value="Hypothetical protein YjbJ"/>
    <property type="match status" value="1"/>
</dbReference>